<feature type="compositionally biased region" description="Basic and acidic residues" evidence="1">
    <location>
        <begin position="85"/>
        <end position="102"/>
    </location>
</feature>
<evidence type="ECO:0000256" key="1">
    <source>
        <dbReference type="SAM" id="MobiDB-lite"/>
    </source>
</evidence>
<gene>
    <name evidence="2" type="ORF">GCM10023191_019830</name>
</gene>
<organism evidence="2 3">
    <name type="scientific">Actinoallomurus oryzae</name>
    <dbReference type="NCBI Taxonomy" id="502180"/>
    <lineage>
        <taxon>Bacteria</taxon>
        <taxon>Bacillati</taxon>
        <taxon>Actinomycetota</taxon>
        <taxon>Actinomycetes</taxon>
        <taxon>Streptosporangiales</taxon>
        <taxon>Thermomonosporaceae</taxon>
        <taxon>Actinoallomurus</taxon>
    </lineage>
</organism>
<feature type="region of interest" description="Disordered" evidence="1">
    <location>
        <begin position="49"/>
        <end position="102"/>
    </location>
</feature>
<evidence type="ECO:0000313" key="3">
    <source>
        <dbReference type="Proteomes" id="UP001500503"/>
    </source>
</evidence>
<feature type="region of interest" description="Disordered" evidence="1">
    <location>
        <begin position="1"/>
        <end position="24"/>
    </location>
</feature>
<protein>
    <submittedName>
        <fullName evidence="2">Uncharacterized protein</fullName>
    </submittedName>
</protein>
<name>A0ABP8PLF7_9ACTN</name>
<accession>A0ABP8PLF7</accession>
<reference evidence="3" key="1">
    <citation type="journal article" date="2019" name="Int. J. Syst. Evol. Microbiol.">
        <title>The Global Catalogue of Microorganisms (GCM) 10K type strain sequencing project: providing services to taxonomists for standard genome sequencing and annotation.</title>
        <authorList>
            <consortium name="The Broad Institute Genomics Platform"/>
            <consortium name="The Broad Institute Genome Sequencing Center for Infectious Disease"/>
            <person name="Wu L."/>
            <person name="Ma J."/>
        </authorList>
    </citation>
    <scope>NUCLEOTIDE SEQUENCE [LARGE SCALE GENOMIC DNA]</scope>
    <source>
        <strain evidence="3">JCM 17933</strain>
    </source>
</reference>
<keyword evidence="3" id="KW-1185">Reference proteome</keyword>
<dbReference type="Proteomes" id="UP001500503">
    <property type="component" value="Unassembled WGS sequence"/>
</dbReference>
<proteinExistence type="predicted"/>
<sequence length="102" mass="10617">MDVRARLPRVGAGTGVPDDGHRRAEPAAWIRVPFQVLTKRSSGSFLLSAASAPGRSPSSGTVAAAATAPRTPLRDGTPATPRVGSDIDGRSERLSDKRVRGT</sequence>
<evidence type="ECO:0000313" key="2">
    <source>
        <dbReference type="EMBL" id="GAA4489285.1"/>
    </source>
</evidence>
<dbReference type="EMBL" id="BAABHF010000015">
    <property type="protein sequence ID" value="GAA4489285.1"/>
    <property type="molecule type" value="Genomic_DNA"/>
</dbReference>
<feature type="compositionally biased region" description="Low complexity" evidence="1">
    <location>
        <begin position="49"/>
        <end position="71"/>
    </location>
</feature>
<comment type="caution">
    <text evidence="2">The sequence shown here is derived from an EMBL/GenBank/DDBJ whole genome shotgun (WGS) entry which is preliminary data.</text>
</comment>